<protein>
    <submittedName>
        <fullName evidence="1">Nitrogen fixation protein FixH</fullName>
    </submittedName>
</protein>
<reference evidence="2" key="1">
    <citation type="submission" date="2017-02" db="EMBL/GenBank/DDBJ databases">
        <authorList>
            <person name="Varghese N."/>
            <person name="Submissions S."/>
        </authorList>
    </citation>
    <scope>NUCLEOTIDE SEQUENCE [LARGE SCALE GENOMIC DNA]</scope>
    <source>
        <strain evidence="2">R11H</strain>
    </source>
</reference>
<dbReference type="PIRSF" id="PIRSF011386">
    <property type="entry name" value="FixH"/>
    <property type="match status" value="1"/>
</dbReference>
<evidence type="ECO:0000313" key="1">
    <source>
        <dbReference type="EMBL" id="SKB95798.1"/>
    </source>
</evidence>
<proteinExistence type="predicted"/>
<dbReference type="InterPro" id="IPR018037">
    <property type="entry name" value="FixH_proteobacterial"/>
</dbReference>
<keyword evidence="2" id="KW-1185">Reference proteome</keyword>
<dbReference type="Pfam" id="PF05751">
    <property type="entry name" value="FixH"/>
    <property type="match status" value="1"/>
</dbReference>
<evidence type="ECO:0000313" key="2">
    <source>
        <dbReference type="Proteomes" id="UP000190044"/>
    </source>
</evidence>
<organism evidence="1 2">
    <name type="scientific">Sphingopyxis flava</name>
    <dbReference type="NCBI Taxonomy" id="1507287"/>
    <lineage>
        <taxon>Bacteria</taxon>
        <taxon>Pseudomonadati</taxon>
        <taxon>Pseudomonadota</taxon>
        <taxon>Alphaproteobacteria</taxon>
        <taxon>Sphingomonadales</taxon>
        <taxon>Sphingomonadaceae</taxon>
        <taxon>Sphingopyxis</taxon>
    </lineage>
</organism>
<gene>
    <name evidence="1" type="ORF">SAMN06295937_103615</name>
</gene>
<accession>A0A1T5FI88</accession>
<dbReference type="InterPro" id="IPR008620">
    <property type="entry name" value="FixH"/>
</dbReference>
<sequence length="156" mass="17102">MKGTPERKPFTGRHAALILAAFFGIVIGVNMVMASFALSTFGGTVVDNSYVASQRYNEWLARAEAQDRLGWEKSVAVDKSRHVRLTILEKAAPLQGISVTATLRHPLGQAPARTMDFATQADGSLRSLEPLPAGRWQIDIAVHRGADEARYRVDLK</sequence>
<dbReference type="AlphaFoldDB" id="A0A1T5FI88"/>
<name>A0A1T5FI88_9SPHN</name>
<dbReference type="OrthoDB" id="1495896at2"/>
<dbReference type="EMBL" id="FUYP01000036">
    <property type="protein sequence ID" value="SKB95798.1"/>
    <property type="molecule type" value="Genomic_DNA"/>
</dbReference>
<dbReference type="Proteomes" id="UP000190044">
    <property type="component" value="Unassembled WGS sequence"/>
</dbReference>
<dbReference type="RefSeq" id="WP_079639980.1">
    <property type="nucleotide sequence ID" value="NZ_FUYP01000036.1"/>
</dbReference>